<comment type="caution">
    <text evidence="3">The sequence shown here is derived from an EMBL/GenBank/DDBJ whole genome shotgun (WGS) entry which is preliminary data.</text>
</comment>
<dbReference type="Pfam" id="PF07651">
    <property type="entry name" value="ANTH"/>
    <property type="match status" value="1"/>
</dbReference>
<name>A0A8X7UL31_BRACI</name>
<accession>A0A8X7UL31</accession>
<dbReference type="GO" id="GO:0005543">
    <property type="term" value="F:phospholipid binding"/>
    <property type="evidence" value="ECO:0007669"/>
    <property type="project" value="InterPro"/>
</dbReference>
<feature type="domain" description="AP180 N-terminal homology (ANTH)" evidence="2">
    <location>
        <begin position="77"/>
        <end position="139"/>
    </location>
</feature>
<gene>
    <name evidence="3" type="ORF">Bca52824_053624</name>
</gene>
<evidence type="ECO:0000256" key="1">
    <source>
        <dbReference type="SAM" id="MobiDB-lite"/>
    </source>
</evidence>
<reference evidence="3 4" key="1">
    <citation type="submission" date="2020-02" db="EMBL/GenBank/DDBJ databases">
        <authorList>
            <person name="Ma Q."/>
            <person name="Huang Y."/>
            <person name="Song X."/>
            <person name="Pei D."/>
        </authorList>
    </citation>
    <scope>NUCLEOTIDE SEQUENCE [LARGE SCALE GENOMIC DNA]</scope>
    <source>
        <strain evidence="3">Sxm20200214</strain>
        <tissue evidence="3">Leaf</tissue>
    </source>
</reference>
<evidence type="ECO:0000259" key="2">
    <source>
        <dbReference type="Pfam" id="PF07651"/>
    </source>
</evidence>
<feature type="compositionally biased region" description="Polar residues" evidence="1">
    <location>
        <begin position="139"/>
        <end position="152"/>
    </location>
</feature>
<dbReference type="Proteomes" id="UP000886595">
    <property type="component" value="Unassembled WGS sequence"/>
</dbReference>
<proteinExistence type="predicted"/>
<organism evidence="3 4">
    <name type="scientific">Brassica carinata</name>
    <name type="common">Ethiopian mustard</name>
    <name type="synonym">Abyssinian cabbage</name>
    <dbReference type="NCBI Taxonomy" id="52824"/>
    <lineage>
        <taxon>Eukaryota</taxon>
        <taxon>Viridiplantae</taxon>
        <taxon>Streptophyta</taxon>
        <taxon>Embryophyta</taxon>
        <taxon>Tracheophyta</taxon>
        <taxon>Spermatophyta</taxon>
        <taxon>Magnoliopsida</taxon>
        <taxon>eudicotyledons</taxon>
        <taxon>Gunneridae</taxon>
        <taxon>Pentapetalae</taxon>
        <taxon>rosids</taxon>
        <taxon>malvids</taxon>
        <taxon>Brassicales</taxon>
        <taxon>Brassicaceae</taxon>
        <taxon>Brassiceae</taxon>
        <taxon>Brassica</taxon>
    </lineage>
</organism>
<feature type="region of interest" description="Disordered" evidence="1">
    <location>
        <begin position="115"/>
        <end position="152"/>
    </location>
</feature>
<dbReference type="EMBL" id="JAAMPC010000011">
    <property type="protein sequence ID" value="KAG2282404.1"/>
    <property type="molecule type" value="Genomic_DNA"/>
</dbReference>
<feature type="region of interest" description="Disordered" evidence="1">
    <location>
        <begin position="34"/>
        <end position="61"/>
    </location>
</feature>
<sequence length="152" mass="17498">MKEEVKKHMDHRYDKLDSEIAQLKQTVAAAIVSRNDVHASERPQPLAMPSPRPKRKDEKLDDVEMSDFHGNLHNISVSQSSNIDLEMDANRSDSWDYSAFVRKYALCLDERLDFRMQRRGKHGGDNDDSGEEDRRSSRDQYQNSVESSSGEV</sequence>
<dbReference type="InterPro" id="IPR011417">
    <property type="entry name" value="ANTH_dom"/>
</dbReference>
<dbReference type="AlphaFoldDB" id="A0A8X7UL31"/>
<dbReference type="OrthoDB" id="44015at2759"/>
<protein>
    <recommendedName>
        <fullName evidence="2">AP180 N-terminal homology (ANTH) domain-containing protein</fullName>
    </recommendedName>
</protein>
<evidence type="ECO:0000313" key="4">
    <source>
        <dbReference type="Proteomes" id="UP000886595"/>
    </source>
</evidence>
<evidence type="ECO:0000313" key="3">
    <source>
        <dbReference type="EMBL" id="KAG2282404.1"/>
    </source>
</evidence>
<keyword evidence="4" id="KW-1185">Reference proteome</keyword>